<dbReference type="eggNOG" id="ENOG502RYG3">
    <property type="taxonomic scope" value="Eukaryota"/>
</dbReference>
<protein>
    <submittedName>
        <fullName evidence="1">MYND finger</fullName>
    </submittedName>
</protein>
<evidence type="ECO:0000313" key="1">
    <source>
        <dbReference type="EMBL" id="EXF76570.1"/>
    </source>
</evidence>
<dbReference type="OrthoDB" id="5952526at2759"/>
<evidence type="ECO:0000313" key="2">
    <source>
        <dbReference type="Proteomes" id="UP000020467"/>
    </source>
</evidence>
<dbReference type="Proteomes" id="UP000020467">
    <property type="component" value="Unassembled WGS sequence"/>
</dbReference>
<name>A0A010QIN2_9PEZI</name>
<keyword evidence="2" id="KW-1185">Reference proteome</keyword>
<sequence>MPSNSNKDLRTASLIQIRFLYCAADRKRHKLACNHITRTREAYQIAEMDWQNSTQPADFEDQAIIVFPELEDERAYLIAHDRYSRTLQLEHTVDAVQHSLAERFGILELDHRGVYEAREYMPLGLMRLGRDQDAYDVAKWWTLRDDGVDPRLKRMKRYKEDVFESPFEIMRSKNVLFGTLDGLLLLKIKRYNIRSHIIRERRELVENHGFVASPLVCGLKRQIRELARAVYDNPEYTGEEMEVKYIYARPSWVEMPEAAQILEDAQEGIATMAETNPYWARRIPLEEDDDSD</sequence>
<dbReference type="EMBL" id="JARH01000828">
    <property type="protein sequence ID" value="EXF76570.1"/>
    <property type="molecule type" value="Genomic_DNA"/>
</dbReference>
<dbReference type="HOGENOM" id="CLU_041470_0_0_1"/>
<dbReference type="KEGG" id="cfj:CFIO01_13341"/>
<organism evidence="1 2">
    <name type="scientific">Colletotrichum fioriniae PJ7</name>
    <dbReference type="NCBI Taxonomy" id="1445577"/>
    <lineage>
        <taxon>Eukaryota</taxon>
        <taxon>Fungi</taxon>
        <taxon>Dikarya</taxon>
        <taxon>Ascomycota</taxon>
        <taxon>Pezizomycotina</taxon>
        <taxon>Sordariomycetes</taxon>
        <taxon>Hypocreomycetidae</taxon>
        <taxon>Glomerellales</taxon>
        <taxon>Glomerellaceae</taxon>
        <taxon>Colletotrichum</taxon>
        <taxon>Colletotrichum acutatum species complex</taxon>
    </lineage>
</organism>
<proteinExistence type="predicted"/>
<dbReference type="AlphaFoldDB" id="A0A010QIN2"/>
<accession>A0A010QIN2</accession>
<reference evidence="1 2" key="1">
    <citation type="submission" date="2014-02" db="EMBL/GenBank/DDBJ databases">
        <title>The genome sequence of Colletotrichum fioriniae PJ7.</title>
        <authorList>
            <person name="Baroncelli R."/>
            <person name="Thon M.R."/>
        </authorList>
    </citation>
    <scope>NUCLEOTIDE SEQUENCE [LARGE SCALE GENOMIC DNA]</scope>
    <source>
        <strain evidence="1 2">PJ7</strain>
    </source>
</reference>
<comment type="caution">
    <text evidence="1">The sequence shown here is derived from an EMBL/GenBank/DDBJ whole genome shotgun (WGS) entry which is preliminary data.</text>
</comment>
<gene>
    <name evidence="1" type="ORF">CFIO01_13341</name>
</gene>